<evidence type="ECO:0000256" key="5">
    <source>
        <dbReference type="ARBA" id="ARBA00022692"/>
    </source>
</evidence>
<sequence length="588" mass="65305">MKQMTVRLNLIGGALLSLTIPAHAAIPETPAPQSKPGPTPLQDRIVRDSTPGVNQIKGGKAAPSNPAGPLRITREEAVLLALRNNKLLNIQMLTPVLRGAFEDIERSRYDTNLFLQGSLGREKSEFFFPGVGTIPEDLDFNPRVALPSPFRRNRDRDVIDASDSSGQGSVIDGERSEVKVGATKRLVTGTQIEASISNERIKSQSDTIERIILEDLEGSARDAQNQTRIGLTLTQALLKGGSPSANLARIQQAETETLATQYQLRGFTQTLVSQIESLYWDYYLFKRQLEILEDSVRLSEKQLHEIEERVEVGQIAQTQLPAPRAELALRRQALIDARSAFDKLRLRFLQQLNPQGVDGWQRMIEIADVPTLPASFTGNVEDHVKLALRYRPDLNEARMQLRSGELQVVQTRNGLLPALNLFITLGRSGYAESFSDSVDNISNGDEEFWDAGVGLRLDFPVGNRQSRAIHLQSLTARDQRELALQNLEQLAELDVRSAFMEVKRAEEQVTATAATRQLQEAAHIAERENFLVGKSTATLLARAQRDLVSAQIEEVRSVVNLRKALIDLYRQDGTLLTYRGISAPGAIE</sequence>
<gene>
    <name evidence="10" type="ORF">E4680_03305</name>
</gene>
<dbReference type="PANTHER" id="PTHR30026">
    <property type="entry name" value="OUTER MEMBRANE PROTEIN TOLC"/>
    <property type="match status" value="1"/>
</dbReference>
<dbReference type="InterPro" id="IPR003423">
    <property type="entry name" value="OMP_efflux"/>
</dbReference>
<reference evidence="10 11" key="1">
    <citation type="journal article" date="2019" name="ISME J.">
        <title>Candidatus Macondimonas diazotrophica, a novel gammaproteobacterial genus dominating crude-oil-contaminated coastal sediments.</title>
        <authorList>
            <person name="Karthikeyan S."/>
            <person name="Konstantinidis K."/>
        </authorList>
    </citation>
    <scope>NUCLEOTIDE SEQUENCE [LARGE SCALE GENOMIC DNA]</scope>
    <source>
        <strain evidence="10 11">KTK01</strain>
    </source>
</reference>
<dbReference type="PANTHER" id="PTHR30026:SF23">
    <property type="entry name" value="TO APRF-PUTATIVE OUTER MEMBRANE EFFLUX PROTEIN OR SECRETED ALKALINE PHOSPHATASE-RELATED"/>
    <property type="match status" value="1"/>
</dbReference>
<keyword evidence="3" id="KW-0813">Transport</keyword>
<keyword evidence="7" id="KW-0998">Cell outer membrane</keyword>
<evidence type="ECO:0000256" key="4">
    <source>
        <dbReference type="ARBA" id="ARBA00022452"/>
    </source>
</evidence>
<dbReference type="Proteomes" id="UP000297890">
    <property type="component" value="Unassembled WGS sequence"/>
</dbReference>
<dbReference type="GO" id="GO:1990281">
    <property type="term" value="C:efflux pump complex"/>
    <property type="evidence" value="ECO:0007669"/>
    <property type="project" value="TreeGrafter"/>
</dbReference>
<feature type="region of interest" description="Disordered" evidence="8">
    <location>
        <begin position="27"/>
        <end position="69"/>
    </location>
</feature>
<evidence type="ECO:0000313" key="10">
    <source>
        <dbReference type="EMBL" id="TFZ83539.1"/>
    </source>
</evidence>
<evidence type="ECO:0000256" key="2">
    <source>
        <dbReference type="ARBA" id="ARBA00007613"/>
    </source>
</evidence>
<protein>
    <submittedName>
        <fullName evidence="10">TolC family protein</fullName>
    </submittedName>
</protein>
<keyword evidence="9" id="KW-0732">Signal</keyword>
<keyword evidence="11" id="KW-1185">Reference proteome</keyword>
<organism evidence="10 11">
    <name type="scientific">Candidatus Macondimonas diazotrophica</name>
    <dbReference type="NCBI Taxonomy" id="2305248"/>
    <lineage>
        <taxon>Bacteria</taxon>
        <taxon>Pseudomonadati</taxon>
        <taxon>Pseudomonadota</taxon>
        <taxon>Gammaproteobacteria</taxon>
        <taxon>Chromatiales</taxon>
        <taxon>Ectothiorhodospiraceae</taxon>
        <taxon>Candidatus Macondimonas</taxon>
    </lineage>
</organism>
<dbReference type="SUPFAM" id="SSF56954">
    <property type="entry name" value="Outer membrane efflux proteins (OEP)"/>
    <property type="match status" value="1"/>
</dbReference>
<proteinExistence type="inferred from homology"/>
<evidence type="ECO:0000256" key="9">
    <source>
        <dbReference type="SAM" id="SignalP"/>
    </source>
</evidence>
<keyword evidence="5" id="KW-0812">Transmembrane</keyword>
<evidence type="ECO:0000256" key="3">
    <source>
        <dbReference type="ARBA" id="ARBA00022448"/>
    </source>
</evidence>
<evidence type="ECO:0000256" key="7">
    <source>
        <dbReference type="ARBA" id="ARBA00023237"/>
    </source>
</evidence>
<name>A0A4Z0FC09_9GAMM</name>
<evidence type="ECO:0000313" key="11">
    <source>
        <dbReference type="Proteomes" id="UP000297890"/>
    </source>
</evidence>
<dbReference type="GO" id="GO:0015288">
    <property type="term" value="F:porin activity"/>
    <property type="evidence" value="ECO:0007669"/>
    <property type="project" value="TreeGrafter"/>
</dbReference>
<evidence type="ECO:0000256" key="8">
    <source>
        <dbReference type="SAM" id="MobiDB-lite"/>
    </source>
</evidence>
<dbReference type="GO" id="GO:0009279">
    <property type="term" value="C:cell outer membrane"/>
    <property type="evidence" value="ECO:0007669"/>
    <property type="project" value="UniProtKB-SubCell"/>
</dbReference>
<accession>A0A4Z0FC09</accession>
<comment type="similarity">
    <text evidence="2">Belongs to the outer membrane factor (OMF) (TC 1.B.17) family.</text>
</comment>
<feature type="signal peptide" evidence="9">
    <location>
        <begin position="1"/>
        <end position="24"/>
    </location>
</feature>
<dbReference type="AlphaFoldDB" id="A0A4Z0FC09"/>
<keyword evidence="6" id="KW-0472">Membrane</keyword>
<comment type="caution">
    <text evidence="10">The sequence shown here is derived from an EMBL/GenBank/DDBJ whole genome shotgun (WGS) entry which is preliminary data.</text>
</comment>
<comment type="subcellular location">
    <subcellularLocation>
        <location evidence="1">Cell outer membrane</location>
    </subcellularLocation>
</comment>
<dbReference type="Pfam" id="PF02321">
    <property type="entry name" value="OEP"/>
    <property type="match status" value="2"/>
</dbReference>
<evidence type="ECO:0000256" key="6">
    <source>
        <dbReference type="ARBA" id="ARBA00023136"/>
    </source>
</evidence>
<dbReference type="GO" id="GO:0015562">
    <property type="term" value="F:efflux transmembrane transporter activity"/>
    <property type="evidence" value="ECO:0007669"/>
    <property type="project" value="InterPro"/>
</dbReference>
<dbReference type="RefSeq" id="WP_135280956.1">
    <property type="nucleotide sequence ID" value="NZ_SRIO01000003.1"/>
</dbReference>
<dbReference type="Gene3D" id="1.20.1600.10">
    <property type="entry name" value="Outer membrane efflux proteins (OEP)"/>
    <property type="match status" value="1"/>
</dbReference>
<evidence type="ECO:0000256" key="1">
    <source>
        <dbReference type="ARBA" id="ARBA00004442"/>
    </source>
</evidence>
<dbReference type="EMBL" id="SRIO01000003">
    <property type="protein sequence ID" value="TFZ83539.1"/>
    <property type="molecule type" value="Genomic_DNA"/>
</dbReference>
<feature type="compositionally biased region" description="Pro residues" evidence="8">
    <location>
        <begin position="29"/>
        <end position="39"/>
    </location>
</feature>
<dbReference type="InterPro" id="IPR051906">
    <property type="entry name" value="TolC-like"/>
</dbReference>
<dbReference type="OrthoDB" id="5778546at2"/>
<feature type="chain" id="PRO_5021239762" evidence="9">
    <location>
        <begin position="25"/>
        <end position="588"/>
    </location>
</feature>
<keyword evidence="4" id="KW-1134">Transmembrane beta strand</keyword>